<dbReference type="Gene3D" id="3.40.50.2030">
    <property type="match status" value="1"/>
</dbReference>
<dbReference type="InterPro" id="IPR016100">
    <property type="entry name" value="Prismane_a-bundle"/>
</dbReference>
<evidence type="ECO:0000256" key="3">
    <source>
        <dbReference type="ARBA" id="ARBA00023004"/>
    </source>
</evidence>
<dbReference type="RefSeq" id="WP_343765302.1">
    <property type="nucleotide sequence ID" value="NZ_BAAACF010000001.1"/>
</dbReference>
<protein>
    <submittedName>
        <fullName evidence="5">Uncharacterized protein</fullName>
    </submittedName>
</protein>
<dbReference type="InterPro" id="IPR004137">
    <property type="entry name" value="HCP/CODH"/>
</dbReference>
<dbReference type="Proteomes" id="UP001500339">
    <property type="component" value="Unassembled WGS sequence"/>
</dbReference>
<evidence type="ECO:0000256" key="4">
    <source>
        <dbReference type="ARBA" id="ARBA00023014"/>
    </source>
</evidence>
<dbReference type="SUPFAM" id="SSF56821">
    <property type="entry name" value="Prismane protein-like"/>
    <property type="match status" value="1"/>
</dbReference>
<name>A0ABP3TRR8_9CLOT</name>
<keyword evidence="4" id="KW-0411">Iron-sulfur</keyword>
<proteinExistence type="predicted"/>
<keyword evidence="1" id="KW-0004">4Fe-4S</keyword>
<evidence type="ECO:0000256" key="2">
    <source>
        <dbReference type="ARBA" id="ARBA00022723"/>
    </source>
</evidence>
<reference evidence="6" key="1">
    <citation type="journal article" date="2019" name="Int. J. Syst. Evol. Microbiol.">
        <title>The Global Catalogue of Microorganisms (GCM) 10K type strain sequencing project: providing services to taxonomists for standard genome sequencing and annotation.</title>
        <authorList>
            <consortium name="The Broad Institute Genomics Platform"/>
            <consortium name="The Broad Institute Genome Sequencing Center for Infectious Disease"/>
            <person name="Wu L."/>
            <person name="Ma J."/>
        </authorList>
    </citation>
    <scope>NUCLEOTIDE SEQUENCE [LARGE SCALE GENOMIC DNA]</scope>
    <source>
        <strain evidence="6">JCM 1405</strain>
    </source>
</reference>
<gene>
    <name evidence="5" type="ORF">GCM10008905_01010</name>
</gene>
<dbReference type="Gene3D" id="1.20.1270.20">
    <property type="match status" value="1"/>
</dbReference>
<dbReference type="EMBL" id="BAAACF010000001">
    <property type="protein sequence ID" value="GAA0716490.1"/>
    <property type="molecule type" value="Genomic_DNA"/>
</dbReference>
<keyword evidence="2" id="KW-0479">Metal-binding</keyword>
<sequence length="204" mass="23178">MCDLISYGLKGIETYRKRAYSLGKKDEDGEKILSNIQLDGKKDSLQLIMEMGKLNLRYTQLLNMDGETQEQIAKITNAIIKDLKEEKIKSFYIIGGNEKQGDEYLHSLVTTVTEDIIILTFGDILNKYDNISKLIRLGDLSGVYAIVKILLALTDSFHCNINELPMRMFIYWREPEALCSAMTLLSIGAKNIYVEPKLKGILET</sequence>
<dbReference type="PANTHER" id="PTHR30109:SF0">
    <property type="entry name" value="HYDROXYLAMINE REDUCTASE"/>
    <property type="match status" value="1"/>
</dbReference>
<accession>A0ABP3TRR8</accession>
<evidence type="ECO:0000256" key="1">
    <source>
        <dbReference type="ARBA" id="ARBA00022485"/>
    </source>
</evidence>
<dbReference type="InterPro" id="IPR016099">
    <property type="entry name" value="Prismane-like_a/b-sand"/>
</dbReference>
<dbReference type="Pfam" id="PF03063">
    <property type="entry name" value="Prismane"/>
    <property type="match status" value="1"/>
</dbReference>
<dbReference type="InterPro" id="IPR011254">
    <property type="entry name" value="Prismane-like_sf"/>
</dbReference>
<evidence type="ECO:0000313" key="5">
    <source>
        <dbReference type="EMBL" id="GAA0716490.1"/>
    </source>
</evidence>
<keyword evidence="6" id="KW-1185">Reference proteome</keyword>
<comment type="caution">
    <text evidence="5">The sequence shown here is derived from an EMBL/GenBank/DDBJ whole genome shotgun (WGS) entry which is preliminary data.</text>
</comment>
<keyword evidence="3" id="KW-0408">Iron</keyword>
<evidence type="ECO:0000313" key="6">
    <source>
        <dbReference type="Proteomes" id="UP001500339"/>
    </source>
</evidence>
<dbReference type="PANTHER" id="PTHR30109">
    <property type="entry name" value="HYDROXYLAMINE REDUCTASE"/>
    <property type="match status" value="1"/>
</dbReference>
<organism evidence="5 6">
    <name type="scientific">Clostridium malenominatum</name>
    <dbReference type="NCBI Taxonomy" id="1539"/>
    <lineage>
        <taxon>Bacteria</taxon>
        <taxon>Bacillati</taxon>
        <taxon>Bacillota</taxon>
        <taxon>Clostridia</taxon>
        <taxon>Eubacteriales</taxon>
        <taxon>Clostridiaceae</taxon>
        <taxon>Clostridium</taxon>
    </lineage>
</organism>